<accession>A0ABS8VG62</accession>
<gene>
    <name evidence="6" type="primary">PIE1_1</name>
    <name evidence="6" type="ORF">HAX54_034820</name>
</gene>
<dbReference type="EMBL" id="JACEIK010004506">
    <property type="protein sequence ID" value="MCD9645694.1"/>
    <property type="molecule type" value="Genomic_DNA"/>
</dbReference>
<organism evidence="6 7">
    <name type="scientific">Datura stramonium</name>
    <name type="common">Jimsonweed</name>
    <name type="synonym">Common thornapple</name>
    <dbReference type="NCBI Taxonomy" id="4076"/>
    <lineage>
        <taxon>Eukaryota</taxon>
        <taxon>Viridiplantae</taxon>
        <taxon>Streptophyta</taxon>
        <taxon>Embryophyta</taxon>
        <taxon>Tracheophyta</taxon>
        <taxon>Spermatophyta</taxon>
        <taxon>Magnoliopsida</taxon>
        <taxon>eudicotyledons</taxon>
        <taxon>Gunneridae</taxon>
        <taxon>Pentapetalae</taxon>
        <taxon>asterids</taxon>
        <taxon>lamiids</taxon>
        <taxon>Solanales</taxon>
        <taxon>Solanaceae</taxon>
        <taxon>Solanoideae</taxon>
        <taxon>Datureae</taxon>
        <taxon>Datura</taxon>
    </lineage>
</organism>
<feature type="compositionally biased region" description="Basic and acidic residues" evidence="5">
    <location>
        <begin position="365"/>
        <end position="386"/>
    </location>
</feature>
<name>A0ABS8VG62_DATST</name>
<comment type="subcellular location">
    <subcellularLocation>
        <location evidence="1">Nucleus</location>
    </subcellularLocation>
</comment>
<keyword evidence="2" id="KW-0547">Nucleotide-binding</keyword>
<evidence type="ECO:0000256" key="5">
    <source>
        <dbReference type="SAM" id="MobiDB-lite"/>
    </source>
</evidence>
<dbReference type="PANTHER" id="PTHR45685">
    <property type="entry name" value="HELICASE SRCAP-RELATED"/>
    <property type="match status" value="1"/>
</dbReference>
<sequence length="386" mass="43874">MALSGTSKGEAPKEPQRPKTHWDHVLEEIILVVEGIAFFINYIATYFSSIIFHQEEEHAYVLYKHQLELDEKKKKSLDKQLEFLLGQTERTSFAGSDIDEDTGVRSEDEMFCLLCDFTLVRAFVRLRAAWEFDYLFLDKIDCNQLISVKSLLLAEVACLKSGANITDESGKGIDKCGSSQPFCVLLIVSQRTLHEFNVHVVQVETLVLLLRLTKAAHLRFLVGRFCKLYVFMVSGLTTTTSDRQPAEEKSHHFAVHLCCVLYFQDEFEREEELAKAEANDAADETKAQSSDLLMRNFDRVNSYFQVALLQKELPFDELLARYNEGDDSESYASASDDLLESPAHNESEPSRVNDGPCDVLPTTVAEKEEKEVESVDKTEEERQGEI</sequence>
<evidence type="ECO:0000256" key="4">
    <source>
        <dbReference type="ARBA" id="ARBA00022840"/>
    </source>
</evidence>
<dbReference type="Proteomes" id="UP000823775">
    <property type="component" value="Unassembled WGS sequence"/>
</dbReference>
<protein>
    <submittedName>
        <fullName evidence="6">Pharynx and intestine in excess protein 1</fullName>
    </submittedName>
</protein>
<keyword evidence="3" id="KW-0347">Helicase</keyword>
<dbReference type="InterPro" id="IPR050520">
    <property type="entry name" value="INO80/SWR1_helicase"/>
</dbReference>
<dbReference type="PANTHER" id="PTHR45685:SF1">
    <property type="entry name" value="HELICASE SRCAP"/>
    <property type="match status" value="1"/>
</dbReference>
<keyword evidence="4" id="KW-0067">ATP-binding</keyword>
<proteinExistence type="predicted"/>
<evidence type="ECO:0000256" key="1">
    <source>
        <dbReference type="ARBA" id="ARBA00004123"/>
    </source>
</evidence>
<evidence type="ECO:0000313" key="6">
    <source>
        <dbReference type="EMBL" id="MCD9645694.1"/>
    </source>
</evidence>
<keyword evidence="3" id="KW-0378">Hydrolase</keyword>
<evidence type="ECO:0000256" key="2">
    <source>
        <dbReference type="ARBA" id="ARBA00022741"/>
    </source>
</evidence>
<comment type="caution">
    <text evidence="6">The sequence shown here is derived from an EMBL/GenBank/DDBJ whole genome shotgun (WGS) entry which is preliminary data.</text>
</comment>
<reference evidence="6 7" key="1">
    <citation type="journal article" date="2021" name="BMC Genomics">
        <title>Datura genome reveals duplications of psychoactive alkaloid biosynthetic genes and high mutation rate following tissue culture.</title>
        <authorList>
            <person name="Rajewski A."/>
            <person name="Carter-House D."/>
            <person name="Stajich J."/>
            <person name="Litt A."/>
        </authorList>
    </citation>
    <scope>NUCLEOTIDE SEQUENCE [LARGE SCALE GENOMIC DNA]</scope>
    <source>
        <strain evidence="6">AR-01</strain>
    </source>
</reference>
<evidence type="ECO:0000256" key="3">
    <source>
        <dbReference type="ARBA" id="ARBA00022806"/>
    </source>
</evidence>
<feature type="region of interest" description="Disordered" evidence="5">
    <location>
        <begin position="326"/>
        <end position="386"/>
    </location>
</feature>
<keyword evidence="7" id="KW-1185">Reference proteome</keyword>
<evidence type="ECO:0000313" key="7">
    <source>
        <dbReference type="Proteomes" id="UP000823775"/>
    </source>
</evidence>